<sequence length="57" mass="6512">MNEHQQLAIKILRESKFTDGESAKNAAISYGQGKPPLRWWEEENARIDAAIVWLTSI</sequence>
<accession>A0A6M3KH66</accession>
<name>A0A6M3KH66_9ZZZZ</name>
<dbReference type="EMBL" id="MT142443">
    <property type="protein sequence ID" value="QJA80974.1"/>
    <property type="molecule type" value="Genomic_DNA"/>
</dbReference>
<dbReference type="EMBL" id="MT141454">
    <property type="protein sequence ID" value="QJA61824.1"/>
    <property type="molecule type" value="Genomic_DNA"/>
</dbReference>
<evidence type="ECO:0000313" key="2">
    <source>
        <dbReference type="EMBL" id="QJA80974.1"/>
    </source>
</evidence>
<organism evidence="2">
    <name type="scientific">viral metagenome</name>
    <dbReference type="NCBI Taxonomy" id="1070528"/>
    <lineage>
        <taxon>unclassified sequences</taxon>
        <taxon>metagenomes</taxon>
        <taxon>organismal metagenomes</taxon>
    </lineage>
</organism>
<protein>
    <submittedName>
        <fullName evidence="2">Uncharacterized protein</fullName>
    </submittedName>
</protein>
<dbReference type="AlphaFoldDB" id="A0A6M3KH66"/>
<proteinExistence type="predicted"/>
<reference evidence="2" key="1">
    <citation type="submission" date="2020-03" db="EMBL/GenBank/DDBJ databases">
        <title>The deep terrestrial virosphere.</title>
        <authorList>
            <person name="Holmfeldt K."/>
            <person name="Nilsson E."/>
            <person name="Simone D."/>
            <person name="Lopez-Fernandez M."/>
            <person name="Wu X."/>
            <person name="de Brujin I."/>
            <person name="Lundin D."/>
            <person name="Andersson A."/>
            <person name="Bertilsson S."/>
            <person name="Dopson M."/>
        </authorList>
    </citation>
    <scope>NUCLEOTIDE SEQUENCE</scope>
    <source>
        <strain evidence="2">MM415A00613</strain>
        <strain evidence="1">MM415B00887</strain>
    </source>
</reference>
<gene>
    <name evidence="2" type="ORF">MM415A00613_0021</name>
    <name evidence="1" type="ORF">MM415B00887_0013</name>
</gene>
<evidence type="ECO:0000313" key="1">
    <source>
        <dbReference type="EMBL" id="QJA61824.1"/>
    </source>
</evidence>